<protein>
    <submittedName>
        <fullName evidence="2">Membrane protein</fullName>
    </submittedName>
</protein>
<feature type="transmembrane region" description="Helical" evidence="1">
    <location>
        <begin position="182"/>
        <end position="200"/>
    </location>
</feature>
<dbReference type="EMBL" id="JXUO01000284">
    <property type="protein sequence ID" value="KKZ11320.1"/>
    <property type="molecule type" value="Genomic_DNA"/>
</dbReference>
<dbReference type="PANTHER" id="PTHR36716">
    <property type="entry name" value="F3H9.20 PROTEIN"/>
    <property type="match status" value="1"/>
</dbReference>
<feature type="transmembrane region" description="Helical" evidence="1">
    <location>
        <begin position="126"/>
        <end position="144"/>
    </location>
</feature>
<sequence>MTTPSPDKISTADQSAGQFHQGMFGTYSITAADRREVMAYRVSVLTLAVAQLACLVQWAWAGSAWVGPWLVLMAMALGLALHWIHIYLRPLHQALRLLWLLGVGGGIALAYQVGPTQMGTTLLSQPLWIMAIGPYFAALTGLGFKEFFCFHRLEAVGVTLLVPLLLMLALVGVVPLEKQGAFWFLEAVLLLVMAVGKFWLDPAADIGDKSVFQELERRRQRTVG</sequence>
<feature type="transmembrane region" description="Helical" evidence="1">
    <location>
        <begin position="38"/>
        <end position="60"/>
    </location>
</feature>
<evidence type="ECO:0000256" key="1">
    <source>
        <dbReference type="SAM" id="Phobius"/>
    </source>
</evidence>
<feature type="transmembrane region" description="Helical" evidence="1">
    <location>
        <begin position="156"/>
        <end position="176"/>
    </location>
</feature>
<feature type="transmembrane region" description="Helical" evidence="1">
    <location>
        <begin position="95"/>
        <end position="114"/>
    </location>
</feature>
<keyword evidence="1" id="KW-0472">Membrane</keyword>
<name>A0A6N3X4L3_9SYNE</name>
<keyword evidence="1" id="KW-0812">Transmembrane</keyword>
<reference evidence="2 3" key="1">
    <citation type="submission" date="2015-01" db="EMBL/GenBank/DDBJ databases">
        <title>Lifestyle Evolution in Cyanobacterial Symbionts of Sponges.</title>
        <authorList>
            <person name="Burgsdorf I."/>
            <person name="Slaby B.M."/>
            <person name="Handley K.M."/>
            <person name="Haber M."/>
            <person name="Blom J."/>
            <person name="Marshall C.W."/>
            <person name="Gilbert J.A."/>
            <person name="Hentschel U."/>
            <person name="Steindler L."/>
        </authorList>
    </citation>
    <scope>NUCLEOTIDE SEQUENCE [LARGE SCALE GENOMIC DNA]</scope>
    <source>
        <strain evidence="2">142</strain>
    </source>
</reference>
<keyword evidence="1" id="KW-1133">Transmembrane helix</keyword>
<evidence type="ECO:0000313" key="3">
    <source>
        <dbReference type="Proteomes" id="UP000035054"/>
    </source>
</evidence>
<accession>A0A6N3X4L3</accession>
<evidence type="ECO:0000313" key="2">
    <source>
        <dbReference type="EMBL" id="KKZ11320.1"/>
    </source>
</evidence>
<dbReference type="AlphaFoldDB" id="A0A6N3X4L3"/>
<dbReference type="Pfam" id="PF10063">
    <property type="entry name" value="DUF2301"/>
    <property type="match status" value="1"/>
</dbReference>
<dbReference type="InterPro" id="IPR019275">
    <property type="entry name" value="DUF2301"/>
</dbReference>
<dbReference type="PANTHER" id="PTHR36716:SF2">
    <property type="entry name" value="F3H9.20 PROTEIN"/>
    <property type="match status" value="1"/>
</dbReference>
<dbReference type="Proteomes" id="UP000035054">
    <property type="component" value="Unassembled WGS sequence"/>
</dbReference>
<proteinExistence type="predicted"/>
<comment type="caution">
    <text evidence="2">The sequence shown here is derived from an EMBL/GenBank/DDBJ whole genome shotgun (WGS) entry which is preliminary data.</text>
</comment>
<feature type="transmembrane region" description="Helical" evidence="1">
    <location>
        <begin position="66"/>
        <end position="88"/>
    </location>
</feature>
<gene>
    <name evidence="2" type="ORF">TH68_08830</name>
</gene>
<organism evidence="2 3">
    <name type="scientific">Candidatus Synechococcus spongiarum 142</name>
    <dbReference type="NCBI Taxonomy" id="1608213"/>
    <lineage>
        <taxon>Bacteria</taxon>
        <taxon>Bacillati</taxon>
        <taxon>Cyanobacteriota</taxon>
        <taxon>Cyanophyceae</taxon>
        <taxon>Synechococcales</taxon>
        <taxon>Synechococcaceae</taxon>
        <taxon>Synechococcus</taxon>
    </lineage>
</organism>